<dbReference type="InterPro" id="IPR018060">
    <property type="entry name" value="HTH_AraC"/>
</dbReference>
<reference evidence="5" key="1">
    <citation type="submission" date="2022-01" db="EMBL/GenBank/DDBJ databases">
        <authorList>
            <person name="Karlyshev A.V."/>
            <person name="Jaspars M."/>
        </authorList>
    </citation>
    <scope>NUCLEOTIDE SEQUENCE</scope>
    <source>
        <strain evidence="5">AGSA3-2</strain>
    </source>
</reference>
<protein>
    <submittedName>
        <fullName evidence="5">AraC family transcriptional regulator</fullName>
    </submittedName>
</protein>
<dbReference type="GeneID" id="94686699"/>
<dbReference type="SUPFAM" id="SSF46689">
    <property type="entry name" value="Homeodomain-like"/>
    <property type="match status" value="1"/>
</dbReference>
<evidence type="ECO:0000313" key="5">
    <source>
        <dbReference type="EMBL" id="MCE7510875.1"/>
    </source>
</evidence>
<sequence length="354" mass="40573">MNIRFDGSAMTTSHTISIHHVEQMLAGACRHGVDPEPVMQRAGIPVRLLKSPLSRVSQDQYARLMYLLRRDLRDEFFGLCSHPVPLGAFAHMCQDLIQCETLGDALRRGFTFYHLLLKDFVPRLVVQGETAHVCVRDLGDEPACLSYAKRMFMFFTWGVSSWLAARRIPLQQVSYQDMGDGKSNRIHLIFDAPLKANDNCFGFTFESRWLELPVVQNRLSLTSFLRQAPANLLVRYRDETSCSERIRRLLRRHLSSGLPTLEEVGSVLGMTPQTVRRRLRDEGQCYQGLKDNLRCDAAIEYLSRPDLNLVDVASKLGFSELSTFHRAFKKWTGLPPGEYRYTRLKAARPYLNMQ</sequence>
<organism evidence="5 6">
    <name type="scientific">Alloalcanivorax xenomutans</name>
    <dbReference type="NCBI Taxonomy" id="1094342"/>
    <lineage>
        <taxon>Bacteria</taxon>
        <taxon>Pseudomonadati</taxon>
        <taxon>Pseudomonadota</taxon>
        <taxon>Gammaproteobacteria</taxon>
        <taxon>Oceanospirillales</taxon>
        <taxon>Alcanivoracaceae</taxon>
        <taxon>Alloalcanivorax</taxon>
    </lineage>
</organism>
<gene>
    <name evidence="5" type="ORF">LZG35_19730</name>
</gene>
<evidence type="ECO:0000256" key="1">
    <source>
        <dbReference type="ARBA" id="ARBA00023015"/>
    </source>
</evidence>
<name>A0A9Q3W5G1_9GAMM</name>
<dbReference type="EMBL" id="JAJVKT010000032">
    <property type="protein sequence ID" value="MCE7510875.1"/>
    <property type="molecule type" value="Genomic_DNA"/>
</dbReference>
<dbReference type="SMART" id="SM00342">
    <property type="entry name" value="HTH_ARAC"/>
    <property type="match status" value="1"/>
</dbReference>
<proteinExistence type="predicted"/>
<dbReference type="InterPro" id="IPR020449">
    <property type="entry name" value="Tscrpt_reg_AraC-type_HTH"/>
</dbReference>
<accession>A0A9Q3W5G1</accession>
<evidence type="ECO:0000313" key="6">
    <source>
        <dbReference type="Proteomes" id="UP001107961"/>
    </source>
</evidence>
<dbReference type="PANTHER" id="PTHR47894">
    <property type="entry name" value="HTH-TYPE TRANSCRIPTIONAL REGULATOR GADX"/>
    <property type="match status" value="1"/>
</dbReference>
<dbReference type="Proteomes" id="UP001107961">
    <property type="component" value="Unassembled WGS sequence"/>
</dbReference>
<dbReference type="InterPro" id="IPR009057">
    <property type="entry name" value="Homeodomain-like_sf"/>
</dbReference>
<dbReference type="RefSeq" id="WP_080530894.1">
    <property type="nucleotide sequence ID" value="NZ_CP012331.1"/>
</dbReference>
<keyword evidence="3" id="KW-0804">Transcription</keyword>
<feature type="domain" description="HTH araC/xylS-type" evidence="4">
    <location>
        <begin position="244"/>
        <end position="342"/>
    </location>
</feature>
<dbReference type="InterPro" id="IPR032687">
    <property type="entry name" value="AraC-type_N"/>
</dbReference>
<evidence type="ECO:0000256" key="2">
    <source>
        <dbReference type="ARBA" id="ARBA00023125"/>
    </source>
</evidence>
<keyword evidence="6" id="KW-1185">Reference proteome</keyword>
<dbReference type="PROSITE" id="PS01124">
    <property type="entry name" value="HTH_ARAC_FAMILY_2"/>
    <property type="match status" value="1"/>
</dbReference>
<dbReference type="GO" id="GO:0005829">
    <property type="term" value="C:cytosol"/>
    <property type="evidence" value="ECO:0007669"/>
    <property type="project" value="TreeGrafter"/>
</dbReference>
<evidence type="ECO:0000259" key="4">
    <source>
        <dbReference type="PROSITE" id="PS01124"/>
    </source>
</evidence>
<comment type="caution">
    <text evidence="5">The sequence shown here is derived from an EMBL/GenBank/DDBJ whole genome shotgun (WGS) entry which is preliminary data.</text>
</comment>
<evidence type="ECO:0000256" key="3">
    <source>
        <dbReference type="ARBA" id="ARBA00023163"/>
    </source>
</evidence>
<dbReference type="Pfam" id="PF12833">
    <property type="entry name" value="HTH_18"/>
    <property type="match status" value="1"/>
</dbReference>
<dbReference type="PANTHER" id="PTHR47894:SF1">
    <property type="entry name" value="HTH-TYPE TRANSCRIPTIONAL REGULATOR VQSM"/>
    <property type="match status" value="1"/>
</dbReference>
<keyword evidence="2" id="KW-0238">DNA-binding</keyword>
<dbReference type="GO" id="GO:0000976">
    <property type="term" value="F:transcription cis-regulatory region binding"/>
    <property type="evidence" value="ECO:0007669"/>
    <property type="project" value="TreeGrafter"/>
</dbReference>
<dbReference type="PRINTS" id="PR00032">
    <property type="entry name" value="HTHARAC"/>
</dbReference>
<dbReference type="GO" id="GO:0003700">
    <property type="term" value="F:DNA-binding transcription factor activity"/>
    <property type="evidence" value="ECO:0007669"/>
    <property type="project" value="InterPro"/>
</dbReference>
<dbReference type="AlphaFoldDB" id="A0A9Q3W5G1"/>
<dbReference type="Gene3D" id="1.10.10.60">
    <property type="entry name" value="Homeodomain-like"/>
    <property type="match status" value="1"/>
</dbReference>
<keyword evidence="1" id="KW-0805">Transcription regulation</keyword>
<dbReference type="Pfam" id="PF12625">
    <property type="entry name" value="Arabinose_bd"/>
    <property type="match status" value="1"/>
</dbReference>